<dbReference type="Proteomes" id="UP001054945">
    <property type="component" value="Unassembled WGS sequence"/>
</dbReference>
<accession>A0AAV4M6U8</accession>
<organism evidence="1 2">
    <name type="scientific">Caerostris extrusa</name>
    <name type="common">Bark spider</name>
    <name type="synonym">Caerostris bankana</name>
    <dbReference type="NCBI Taxonomy" id="172846"/>
    <lineage>
        <taxon>Eukaryota</taxon>
        <taxon>Metazoa</taxon>
        <taxon>Ecdysozoa</taxon>
        <taxon>Arthropoda</taxon>
        <taxon>Chelicerata</taxon>
        <taxon>Arachnida</taxon>
        <taxon>Araneae</taxon>
        <taxon>Araneomorphae</taxon>
        <taxon>Entelegynae</taxon>
        <taxon>Araneoidea</taxon>
        <taxon>Araneidae</taxon>
        <taxon>Caerostris</taxon>
    </lineage>
</organism>
<gene>
    <name evidence="1" type="ORF">CEXT_424071</name>
</gene>
<sequence>MAIINYDRTPKSVRVEYSVSHAGPASKPFYVVLNKSGIDLPPKRDLPIISHGVYLRFDNYLLQIFQFLNDILFQQYFDKKWQMVYRQEMFAALSINN</sequence>
<evidence type="ECO:0000313" key="1">
    <source>
        <dbReference type="EMBL" id="GIX68109.1"/>
    </source>
</evidence>
<proteinExistence type="predicted"/>
<evidence type="ECO:0000313" key="2">
    <source>
        <dbReference type="Proteomes" id="UP001054945"/>
    </source>
</evidence>
<reference evidence="1 2" key="1">
    <citation type="submission" date="2021-06" db="EMBL/GenBank/DDBJ databases">
        <title>Caerostris extrusa draft genome.</title>
        <authorList>
            <person name="Kono N."/>
            <person name="Arakawa K."/>
        </authorList>
    </citation>
    <scope>NUCLEOTIDE SEQUENCE [LARGE SCALE GENOMIC DNA]</scope>
</reference>
<dbReference type="EMBL" id="BPLR01001925">
    <property type="protein sequence ID" value="GIX68109.1"/>
    <property type="molecule type" value="Genomic_DNA"/>
</dbReference>
<protein>
    <submittedName>
        <fullName evidence="1">Uncharacterized protein</fullName>
    </submittedName>
</protein>
<comment type="caution">
    <text evidence="1">The sequence shown here is derived from an EMBL/GenBank/DDBJ whole genome shotgun (WGS) entry which is preliminary data.</text>
</comment>
<dbReference type="AlphaFoldDB" id="A0AAV4M6U8"/>
<name>A0AAV4M6U8_CAEEX</name>
<keyword evidence="2" id="KW-1185">Reference proteome</keyword>